<gene>
    <name evidence="2" type="ORF">HU200_067530</name>
</gene>
<dbReference type="AlphaFoldDB" id="A0A834ZVY2"/>
<sequence length="245" mass="26690">MAESPVTCRATSTCTSLIFPASATFPRLRDSSPLLHRPTLLYKISFYTSSDQADEKNPHFHSSIQQTTNKIIFTISVQILVSSQLAAPAKSKDTLKMASYMRVTHRDEEGKKVSEKVPVPETRHPDTAKHLERKLEEQGLHRLERHPANAPRGVGIGAPPPKSGRGGKYTWDGPAGLVDDELDPAPAAIDRGDPNYDDDEEGATAAGDDDEAVVGEVEVAKVAEKNRDGVARVDVAPPLLQEQHQ</sequence>
<protein>
    <submittedName>
        <fullName evidence="2">Uncharacterized protein</fullName>
    </submittedName>
</protein>
<feature type="compositionally biased region" description="Basic and acidic residues" evidence="1">
    <location>
        <begin position="106"/>
        <end position="115"/>
    </location>
</feature>
<proteinExistence type="predicted"/>
<feature type="region of interest" description="Disordered" evidence="1">
    <location>
        <begin position="226"/>
        <end position="245"/>
    </location>
</feature>
<organism evidence="2 3">
    <name type="scientific">Digitaria exilis</name>
    <dbReference type="NCBI Taxonomy" id="1010633"/>
    <lineage>
        <taxon>Eukaryota</taxon>
        <taxon>Viridiplantae</taxon>
        <taxon>Streptophyta</taxon>
        <taxon>Embryophyta</taxon>
        <taxon>Tracheophyta</taxon>
        <taxon>Spermatophyta</taxon>
        <taxon>Magnoliopsida</taxon>
        <taxon>Liliopsida</taxon>
        <taxon>Poales</taxon>
        <taxon>Poaceae</taxon>
        <taxon>PACMAD clade</taxon>
        <taxon>Panicoideae</taxon>
        <taxon>Panicodae</taxon>
        <taxon>Paniceae</taxon>
        <taxon>Anthephorinae</taxon>
        <taxon>Digitaria</taxon>
    </lineage>
</organism>
<evidence type="ECO:0000313" key="3">
    <source>
        <dbReference type="Proteomes" id="UP000636709"/>
    </source>
</evidence>
<evidence type="ECO:0000313" key="2">
    <source>
        <dbReference type="EMBL" id="KAF8641830.1"/>
    </source>
</evidence>
<dbReference type="EMBL" id="JACEFO010003304">
    <property type="protein sequence ID" value="KAF8641830.1"/>
    <property type="molecule type" value="Genomic_DNA"/>
</dbReference>
<name>A0A834ZVY2_9POAL</name>
<dbReference type="OrthoDB" id="1899413at2759"/>
<comment type="caution">
    <text evidence="2">The sequence shown here is derived from an EMBL/GenBank/DDBJ whole genome shotgun (WGS) entry which is preliminary data.</text>
</comment>
<feature type="compositionally biased region" description="Acidic residues" evidence="1">
    <location>
        <begin position="195"/>
        <end position="212"/>
    </location>
</feature>
<accession>A0A834ZVY2</accession>
<feature type="region of interest" description="Disordered" evidence="1">
    <location>
        <begin position="106"/>
        <end position="126"/>
    </location>
</feature>
<evidence type="ECO:0000256" key="1">
    <source>
        <dbReference type="SAM" id="MobiDB-lite"/>
    </source>
</evidence>
<reference evidence="2" key="1">
    <citation type="submission" date="2020-07" db="EMBL/GenBank/DDBJ databases">
        <title>Genome sequence and genetic diversity analysis of an under-domesticated orphan crop, white fonio (Digitaria exilis).</title>
        <authorList>
            <person name="Bennetzen J.L."/>
            <person name="Chen S."/>
            <person name="Ma X."/>
            <person name="Wang X."/>
            <person name="Yssel A.E.J."/>
            <person name="Chaluvadi S.R."/>
            <person name="Johnson M."/>
            <person name="Gangashetty P."/>
            <person name="Hamidou F."/>
            <person name="Sanogo M.D."/>
            <person name="Zwaenepoel A."/>
            <person name="Wallace J."/>
            <person name="Van De Peer Y."/>
            <person name="Van Deynze A."/>
        </authorList>
    </citation>
    <scope>NUCLEOTIDE SEQUENCE</scope>
    <source>
        <tissue evidence="2">Leaves</tissue>
    </source>
</reference>
<dbReference type="Proteomes" id="UP000636709">
    <property type="component" value="Unassembled WGS sequence"/>
</dbReference>
<feature type="region of interest" description="Disordered" evidence="1">
    <location>
        <begin position="147"/>
        <end position="212"/>
    </location>
</feature>
<keyword evidence="3" id="KW-1185">Reference proteome</keyword>